<evidence type="ECO:0000256" key="1">
    <source>
        <dbReference type="ARBA" id="ARBA00022990"/>
    </source>
</evidence>
<feature type="domain" description="AMP-dependent synthetase/ligase" evidence="2">
    <location>
        <begin position="2"/>
        <end position="105"/>
    </location>
</feature>
<dbReference type="PANTHER" id="PTHR24095">
    <property type="entry name" value="ACETYL-COENZYME A SYNTHETASE"/>
    <property type="match status" value="1"/>
</dbReference>
<dbReference type="AlphaFoldDB" id="A0A5S9MES1"/>
<reference evidence="3 4" key="1">
    <citation type="submission" date="2019-12" db="EMBL/GenBank/DDBJ databases">
        <title>Full genome sequence of a Bacillus safensis strain isolated from commercially available natto in Indonesia.</title>
        <authorList>
            <person name="Yoshida M."/>
            <person name="Uomi M."/>
            <person name="Waturangi D."/>
            <person name="Ekaputri J.J."/>
            <person name="Setiamarga D.H.E."/>
        </authorList>
    </citation>
    <scope>NUCLEOTIDE SEQUENCE [LARGE SCALE GENOMIC DNA]</scope>
    <source>
        <strain evidence="3 4">IDN1</strain>
    </source>
</reference>
<dbReference type="EMBL" id="AP021906">
    <property type="protein sequence ID" value="BBP91603.1"/>
    <property type="molecule type" value="Genomic_DNA"/>
</dbReference>
<protein>
    <recommendedName>
        <fullName evidence="2">AMP-dependent synthetase/ligase domain-containing protein</fullName>
    </recommendedName>
</protein>
<proteinExistence type="predicted"/>
<gene>
    <name evidence="3" type="ORF">BsIDN1_52210</name>
</gene>
<evidence type="ECO:0000313" key="3">
    <source>
        <dbReference type="EMBL" id="BBP91603.1"/>
    </source>
</evidence>
<name>A0A5S9MES1_BACIA</name>
<keyword evidence="1" id="KW-0007">Acetylation</keyword>
<dbReference type="GO" id="GO:0005829">
    <property type="term" value="C:cytosol"/>
    <property type="evidence" value="ECO:0007669"/>
    <property type="project" value="TreeGrafter"/>
</dbReference>
<dbReference type="PANTHER" id="PTHR24095:SF14">
    <property type="entry name" value="ACETYL-COENZYME A SYNTHETASE 1"/>
    <property type="match status" value="1"/>
</dbReference>
<sequence length="124" mass="14003">MKEDDVYWCTADPGWVTGTVYGIFSPWLNGATNVILGGRFNPDTWYETIESLGVTVWYSAPTAFRMLMGGGDDLIQKYDLSSLRHVLSVGEPLNPEVIRWGDAVFWQTDSRHLVDDRNRSTADL</sequence>
<dbReference type="InterPro" id="IPR000873">
    <property type="entry name" value="AMP-dep_synth/lig_dom"/>
</dbReference>
<dbReference type="GO" id="GO:0003987">
    <property type="term" value="F:acetate-CoA ligase activity"/>
    <property type="evidence" value="ECO:0007669"/>
    <property type="project" value="TreeGrafter"/>
</dbReference>
<dbReference type="Proteomes" id="UP000464658">
    <property type="component" value="Chromosome"/>
</dbReference>
<dbReference type="InterPro" id="IPR042099">
    <property type="entry name" value="ANL_N_sf"/>
</dbReference>
<dbReference type="GO" id="GO:0006085">
    <property type="term" value="P:acetyl-CoA biosynthetic process"/>
    <property type="evidence" value="ECO:0007669"/>
    <property type="project" value="TreeGrafter"/>
</dbReference>
<dbReference type="Gene3D" id="3.40.50.12780">
    <property type="entry name" value="N-terminal domain of ligase-like"/>
    <property type="match status" value="1"/>
</dbReference>
<accession>A0A5S9MES1</accession>
<evidence type="ECO:0000259" key="2">
    <source>
        <dbReference type="Pfam" id="PF00501"/>
    </source>
</evidence>
<dbReference type="Pfam" id="PF00501">
    <property type="entry name" value="AMP-binding"/>
    <property type="match status" value="1"/>
</dbReference>
<organism evidence="3 4">
    <name type="scientific">Bacillus safensis</name>
    <dbReference type="NCBI Taxonomy" id="561879"/>
    <lineage>
        <taxon>Bacteria</taxon>
        <taxon>Bacillati</taxon>
        <taxon>Bacillota</taxon>
        <taxon>Bacilli</taxon>
        <taxon>Bacillales</taxon>
        <taxon>Bacillaceae</taxon>
        <taxon>Bacillus</taxon>
    </lineage>
</organism>
<evidence type="ECO:0000313" key="4">
    <source>
        <dbReference type="Proteomes" id="UP000464658"/>
    </source>
</evidence>
<dbReference type="SUPFAM" id="SSF56801">
    <property type="entry name" value="Acetyl-CoA synthetase-like"/>
    <property type="match status" value="1"/>
</dbReference>